<evidence type="ECO:0000313" key="4">
    <source>
        <dbReference type="EMBL" id="KAG8050649.1"/>
    </source>
</evidence>
<sequence>MRVSWITDDDASATVEYGRTSDPRDAVIIGPLEPSATYYYRCSNDTSREFSFRTPPVSLPVKFVVVGDDLGQTGWTKSTLQHIAAADYDMLLLPGDLSYADFYQPRWDSYGRLVEPLASARPWIVTKGNHEVEKIVPLLHPQPFKAYNARWRMPYDAGASPYVGVEPLLLLRRGWRRCARHHARLVHRLRRGDGAAPVAAGCSATSPRSIAARQRSWWRWCTRRGTTATGRTSGRAPPCMEALLYGARVDAVFSGHVHAYERFSCLYGGREDPCARAGARDHRRRRQQGGVGGEVHRPEAGDVGVQGGVQKDIVLNALFYLKSNMVNRERESLS</sequence>
<keyword evidence="5" id="KW-1185">Reference proteome</keyword>
<protein>
    <recommendedName>
        <fullName evidence="3">Calcineurin-like phosphoesterase domain-containing protein</fullName>
    </recommendedName>
</protein>
<organism evidence="4 5">
    <name type="scientific">Zizania palustris</name>
    <name type="common">Northern wild rice</name>
    <dbReference type="NCBI Taxonomy" id="103762"/>
    <lineage>
        <taxon>Eukaryota</taxon>
        <taxon>Viridiplantae</taxon>
        <taxon>Streptophyta</taxon>
        <taxon>Embryophyta</taxon>
        <taxon>Tracheophyta</taxon>
        <taxon>Spermatophyta</taxon>
        <taxon>Magnoliopsida</taxon>
        <taxon>Liliopsida</taxon>
        <taxon>Poales</taxon>
        <taxon>Poaceae</taxon>
        <taxon>BOP clade</taxon>
        <taxon>Oryzoideae</taxon>
        <taxon>Oryzeae</taxon>
        <taxon>Zizaniinae</taxon>
        <taxon>Zizania</taxon>
    </lineage>
</organism>
<dbReference type="Pfam" id="PF00149">
    <property type="entry name" value="Metallophos"/>
    <property type="match status" value="1"/>
</dbReference>
<gene>
    <name evidence="4" type="ORF">GUJ93_ZPchr0009g175</name>
</gene>
<dbReference type="EMBL" id="JAAALK010000289">
    <property type="protein sequence ID" value="KAG8050649.1"/>
    <property type="molecule type" value="Genomic_DNA"/>
</dbReference>
<evidence type="ECO:0000259" key="3">
    <source>
        <dbReference type="Pfam" id="PF00149"/>
    </source>
</evidence>
<proteinExistence type="predicted"/>
<dbReference type="Proteomes" id="UP000729402">
    <property type="component" value="Unassembled WGS sequence"/>
</dbReference>
<feature type="region of interest" description="Disordered" evidence="2">
    <location>
        <begin position="278"/>
        <end position="303"/>
    </location>
</feature>
<evidence type="ECO:0000256" key="1">
    <source>
        <dbReference type="ARBA" id="ARBA00022729"/>
    </source>
</evidence>
<reference evidence="4" key="2">
    <citation type="submission" date="2021-02" db="EMBL/GenBank/DDBJ databases">
        <authorList>
            <person name="Kimball J.A."/>
            <person name="Haas M.W."/>
            <person name="Macchietto M."/>
            <person name="Kono T."/>
            <person name="Duquette J."/>
            <person name="Shao M."/>
        </authorList>
    </citation>
    <scope>NUCLEOTIDE SEQUENCE</scope>
    <source>
        <tissue evidence="4">Fresh leaf tissue</tissue>
    </source>
</reference>
<keyword evidence="1" id="KW-0732">Signal</keyword>
<dbReference type="InterPro" id="IPR004843">
    <property type="entry name" value="Calcineurin-like_PHP"/>
</dbReference>
<dbReference type="PANTHER" id="PTHR22953:SF153">
    <property type="entry name" value="PURPLE ACID PHOSPHATASE"/>
    <property type="match status" value="1"/>
</dbReference>
<evidence type="ECO:0000256" key="2">
    <source>
        <dbReference type="SAM" id="MobiDB-lite"/>
    </source>
</evidence>
<name>A0A8J5S4L8_ZIZPA</name>
<reference evidence="4" key="1">
    <citation type="journal article" date="2021" name="bioRxiv">
        <title>Whole Genome Assembly and Annotation of Northern Wild Rice, Zizania palustris L., Supports a Whole Genome Duplication in the Zizania Genus.</title>
        <authorList>
            <person name="Haas M."/>
            <person name="Kono T."/>
            <person name="Macchietto M."/>
            <person name="Millas R."/>
            <person name="McGilp L."/>
            <person name="Shao M."/>
            <person name="Duquette J."/>
            <person name="Hirsch C.N."/>
            <person name="Kimball J."/>
        </authorList>
    </citation>
    <scope>NUCLEOTIDE SEQUENCE</scope>
    <source>
        <tissue evidence="4">Fresh leaf tissue</tissue>
    </source>
</reference>
<feature type="domain" description="Calcineurin-like phosphoesterase" evidence="3">
    <location>
        <begin position="62"/>
        <end position="260"/>
    </location>
</feature>
<dbReference type="AlphaFoldDB" id="A0A8J5S4L8"/>
<comment type="caution">
    <text evidence="4">The sequence shown here is derived from an EMBL/GenBank/DDBJ whole genome shotgun (WGS) entry which is preliminary data.</text>
</comment>
<evidence type="ECO:0000313" key="5">
    <source>
        <dbReference type="Proteomes" id="UP000729402"/>
    </source>
</evidence>
<accession>A0A8J5S4L8</accession>
<dbReference type="PANTHER" id="PTHR22953">
    <property type="entry name" value="ACID PHOSPHATASE RELATED"/>
    <property type="match status" value="1"/>
</dbReference>
<dbReference type="GO" id="GO:0003993">
    <property type="term" value="F:acid phosphatase activity"/>
    <property type="evidence" value="ECO:0007669"/>
    <property type="project" value="InterPro"/>
</dbReference>
<dbReference type="InterPro" id="IPR039331">
    <property type="entry name" value="PAPs-like"/>
</dbReference>
<dbReference type="OrthoDB" id="45007at2759"/>